<dbReference type="PROSITE" id="PS00447">
    <property type="entry name" value="DNA_POLYMERASE_A"/>
    <property type="match status" value="1"/>
</dbReference>
<dbReference type="CDD" id="cd08637">
    <property type="entry name" value="DNA_pol_A_pol_I_C"/>
    <property type="match status" value="1"/>
</dbReference>
<evidence type="ECO:0000256" key="5">
    <source>
        <dbReference type="ARBA" id="ARBA00022679"/>
    </source>
</evidence>
<keyword evidence="5 17" id="KW-0808">Transferase</keyword>
<name>A0A2A3JZI8_9RHOB</name>
<dbReference type="InterPro" id="IPR012337">
    <property type="entry name" value="RNaseH-like_sf"/>
</dbReference>
<evidence type="ECO:0000256" key="13">
    <source>
        <dbReference type="ARBA" id="ARBA00023125"/>
    </source>
</evidence>
<dbReference type="GO" id="GO:0008408">
    <property type="term" value="F:3'-5' exonuclease activity"/>
    <property type="evidence" value="ECO:0007669"/>
    <property type="project" value="UniProtKB-UniRule"/>
</dbReference>
<dbReference type="Gene3D" id="3.30.70.370">
    <property type="match status" value="1"/>
</dbReference>
<comment type="function">
    <text evidence="17">In addition to polymerase activity, this DNA polymerase exhibits 3'-5' and 5'-3' exonuclease activity.</text>
</comment>
<keyword evidence="8" id="KW-0540">Nuclease</keyword>
<evidence type="ECO:0000256" key="15">
    <source>
        <dbReference type="ARBA" id="ARBA00049244"/>
    </source>
</evidence>
<evidence type="ECO:0000256" key="11">
    <source>
        <dbReference type="ARBA" id="ARBA00022839"/>
    </source>
</evidence>
<dbReference type="EMBL" id="NTHN01000038">
    <property type="protein sequence ID" value="PBD20532.1"/>
    <property type="molecule type" value="Genomic_DNA"/>
</dbReference>
<dbReference type="PANTHER" id="PTHR10133">
    <property type="entry name" value="DNA POLYMERASE I"/>
    <property type="match status" value="1"/>
</dbReference>
<keyword evidence="6 17" id="KW-0548">Nucleotidyltransferase</keyword>
<keyword evidence="13 17" id="KW-0238">DNA-binding</keyword>
<dbReference type="RefSeq" id="WP_095881023.1">
    <property type="nucleotide sequence ID" value="NZ_NTHN02000042.1"/>
</dbReference>
<dbReference type="PANTHER" id="PTHR10133:SF27">
    <property type="entry name" value="DNA POLYMERASE NU"/>
    <property type="match status" value="1"/>
</dbReference>
<evidence type="ECO:0000256" key="9">
    <source>
        <dbReference type="ARBA" id="ARBA00022763"/>
    </source>
</evidence>
<protein>
    <recommendedName>
        <fullName evidence="4 16">DNA polymerase I</fullName>
        <ecNumber evidence="3 16">2.7.7.7</ecNumber>
    </recommendedName>
</protein>
<dbReference type="FunFam" id="3.30.420.10:FF:000026">
    <property type="entry name" value="DNA polymerase I"/>
    <property type="match status" value="1"/>
</dbReference>
<dbReference type="SMART" id="SM00475">
    <property type="entry name" value="53EXOc"/>
    <property type="match status" value="1"/>
</dbReference>
<reference evidence="21" key="3">
    <citation type="submission" date="2024-05" db="EMBL/GenBank/DDBJ databases">
        <title>Yangia mangrovi SAOS 153D genome.</title>
        <authorList>
            <person name="Verma A."/>
            <person name="Pal Y."/>
            <person name="Sundharam S."/>
            <person name="Bisht B."/>
            <person name="Srinivasan K."/>
        </authorList>
    </citation>
    <scope>NUCLEOTIDE SEQUENCE</scope>
    <source>
        <strain evidence="21">SAOS 153D</strain>
    </source>
</reference>
<sequence>MTQFGKGCHLHLIDGSAFIFRAYHALPPLTRKSDGLPIGAVSGFCNMLQKYVEESSGPDAPTHVAVIFDKGSHTFRNDLYDLYKANREAMPEDLRPQIPLTRTATIAFNIACKELEGFEADDIIATLSCQAREAGGRVTIISSDKDLMQLVGDGVEMLDAMKNRRIDRDGVIEKFGVGPERVVDVQALAGDSVDNVPGAPGIGIKTAALLINEYGSLEELLDRAEEIKQPKRRQTLVENRAQIELSKKLVQLDCETPLDFTLDDLEVKEPDPEKLLAFLAEMEFSTLTKRIANALGAEAPVITEANAPAADTPAAADAPEMPPIDPAAYTWVKSAADLAPWIAQARQRGWVAVDTETTGLNEMTCDLVGISLAVEPGQACYIPLAHRAAGGEADLFGSDDLAEGQMPMNDALNLLQPLLEDPAVMKIGQNMKYDAKVFSRYGIGVAPIDDTMLISYALNAGLHNHGMDALSERYLGHVPIPIKDLLGSGKKMITFDRVPIEDAVKYAAEDADITLRLWKLLKPRLHLSRVTRVYEGTERPLVPVLAEMELAGVQVDRGTLSRMSTAFAQKMAGLEAELHELAGHPFNVNSPAQVGEILFAEMGLEGGKKTKTGAWSTPAEVLEDLATEHDFAARVLDYRQLQKLKSTYTDALQEHINPETGRVHTSYSIAGANTGRLASTEPNLQNIPVRSEEGRRIREAFVAPEGKLIVSLDYSQIELRILAHMADIAALKQAFRDGQDIHAMTASEMFGVPMEEMTPDIRRRAKAINFGVIYGISGFGLARNLRIPRGEAQAFIDRYFERFPGIKTYMDDTIAFAKEHDRVETLFGRVIHTPEINAKGPHAGFARRAAINAPIQGTAADIIRRAMIRMPAAIEGLPAKMLLQVHDELIFEVAEEGVDKLIATAREVMEGAAEPVVKLDVPLVVDAGQGKNWAEAH</sequence>
<evidence type="ECO:0000256" key="4">
    <source>
        <dbReference type="ARBA" id="ARBA00020311"/>
    </source>
</evidence>
<dbReference type="InterPro" id="IPR043502">
    <property type="entry name" value="DNA/RNA_pol_sf"/>
</dbReference>
<dbReference type="Gene3D" id="1.10.150.20">
    <property type="entry name" value="5' to 3' exonuclease, C-terminal subdomain"/>
    <property type="match status" value="2"/>
</dbReference>
<evidence type="ECO:0000256" key="1">
    <source>
        <dbReference type="ARBA" id="ARBA00007705"/>
    </source>
</evidence>
<gene>
    <name evidence="17 21" type="primary">polA</name>
    <name evidence="21" type="ORF">CLG85_019145</name>
    <name evidence="22" type="ORF">CLG85_03555</name>
</gene>
<dbReference type="FunFam" id="3.40.50.1010:FF:000001">
    <property type="entry name" value="DNA polymerase I"/>
    <property type="match status" value="1"/>
</dbReference>
<keyword evidence="7 17" id="KW-0235">DNA replication</keyword>
<dbReference type="SUPFAM" id="SSF47807">
    <property type="entry name" value="5' to 3' exonuclease, C-terminal subdomain"/>
    <property type="match status" value="1"/>
</dbReference>
<dbReference type="SUPFAM" id="SSF53098">
    <property type="entry name" value="Ribonuclease H-like"/>
    <property type="match status" value="1"/>
</dbReference>
<feature type="domain" description="DNA-directed DNA polymerase family A palm" evidence="20">
    <location>
        <begin position="694"/>
        <end position="897"/>
    </location>
</feature>
<evidence type="ECO:0000256" key="7">
    <source>
        <dbReference type="ARBA" id="ARBA00022705"/>
    </source>
</evidence>
<dbReference type="InterPro" id="IPR002298">
    <property type="entry name" value="DNA_polymerase_A"/>
</dbReference>
<dbReference type="Pfam" id="PF02739">
    <property type="entry name" value="5_3_exonuc_N"/>
    <property type="match status" value="1"/>
</dbReference>
<comment type="caution">
    <text evidence="22">The sequence shown here is derived from an EMBL/GenBank/DDBJ whole genome shotgun (WGS) entry which is preliminary data.</text>
</comment>
<evidence type="ECO:0000256" key="16">
    <source>
        <dbReference type="NCBIfam" id="TIGR00593"/>
    </source>
</evidence>
<dbReference type="GO" id="GO:0003887">
    <property type="term" value="F:DNA-directed DNA polymerase activity"/>
    <property type="evidence" value="ECO:0007669"/>
    <property type="project" value="UniProtKB-UniRule"/>
</dbReference>
<dbReference type="SMART" id="SM00482">
    <property type="entry name" value="POLAc"/>
    <property type="match status" value="1"/>
</dbReference>
<evidence type="ECO:0000256" key="2">
    <source>
        <dbReference type="ARBA" id="ARBA00011541"/>
    </source>
</evidence>
<dbReference type="CDD" id="cd09859">
    <property type="entry name" value="PIN_53EXO"/>
    <property type="match status" value="1"/>
</dbReference>
<dbReference type="AlphaFoldDB" id="A0A2A3JZI8"/>
<reference evidence="23" key="2">
    <citation type="submission" date="2023-07" db="EMBL/GenBank/DDBJ databases">
        <title>Yangia mangrovi SAOS 153D genome.</title>
        <authorList>
            <person name="Verma A."/>
            <person name="Pal Y."/>
            <person name="Sundharam S."/>
            <person name="Bisht B."/>
            <person name="Srinivasan K."/>
        </authorList>
    </citation>
    <scope>NUCLEOTIDE SEQUENCE [LARGE SCALE GENOMIC DNA]</scope>
    <source>
        <strain evidence="23">SAOS 153D</strain>
    </source>
</reference>
<dbReference type="SUPFAM" id="SSF56672">
    <property type="entry name" value="DNA/RNA polymerases"/>
    <property type="match status" value="1"/>
</dbReference>
<reference evidence="22" key="1">
    <citation type="submission" date="2017-09" db="EMBL/GenBank/DDBJ databases">
        <title>Yangia sp. SAOS 153D whole genome sequencing.</title>
        <authorList>
            <person name="Verma A."/>
            <person name="Krishnamurthi S."/>
        </authorList>
    </citation>
    <scope>NUCLEOTIDE SEQUENCE [LARGE SCALE GENOMIC DNA]</scope>
    <source>
        <strain evidence="22">SAOS 153D</strain>
    </source>
</reference>
<dbReference type="GO" id="GO:0006261">
    <property type="term" value="P:DNA-templated DNA replication"/>
    <property type="evidence" value="ECO:0007669"/>
    <property type="project" value="UniProtKB-UniRule"/>
</dbReference>
<keyword evidence="10 17" id="KW-0378">Hydrolase</keyword>
<dbReference type="FunFam" id="1.10.150.20:FF:000003">
    <property type="entry name" value="DNA polymerase I"/>
    <property type="match status" value="1"/>
</dbReference>
<dbReference type="Pfam" id="PF01612">
    <property type="entry name" value="DNA_pol_A_exo1"/>
    <property type="match status" value="1"/>
</dbReference>
<keyword evidence="14 17" id="KW-0234">DNA repair</keyword>
<evidence type="ECO:0000256" key="8">
    <source>
        <dbReference type="ARBA" id="ARBA00022722"/>
    </source>
</evidence>
<dbReference type="SUPFAM" id="SSF88723">
    <property type="entry name" value="PIN domain-like"/>
    <property type="match status" value="1"/>
</dbReference>
<evidence type="ECO:0000259" key="19">
    <source>
        <dbReference type="SMART" id="SM00475"/>
    </source>
</evidence>
<evidence type="ECO:0000259" key="18">
    <source>
        <dbReference type="SMART" id="SM00474"/>
    </source>
</evidence>
<dbReference type="Gene3D" id="3.40.50.1010">
    <property type="entry name" value="5'-nuclease"/>
    <property type="match status" value="1"/>
</dbReference>
<dbReference type="InterPro" id="IPR002421">
    <property type="entry name" value="5-3_exonuclease"/>
</dbReference>
<dbReference type="InterPro" id="IPR029060">
    <property type="entry name" value="PIN-like_dom_sf"/>
</dbReference>
<dbReference type="InterPro" id="IPR036279">
    <property type="entry name" value="5-3_exonuclease_C_sf"/>
</dbReference>
<evidence type="ECO:0000259" key="20">
    <source>
        <dbReference type="SMART" id="SM00482"/>
    </source>
</evidence>
<keyword evidence="12 17" id="KW-0239">DNA-directed DNA polymerase</keyword>
<organism evidence="22">
    <name type="scientific">Alloyangia mangrovi</name>
    <dbReference type="NCBI Taxonomy" id="1779329"/>
    <lineage>
        <taxon>Bacteria</taxon>
        <taxon>Pseudomonadati</taxon>
        <taxon>Pseudomonadota</taxon>
        <taxon>Alphaproteobacteria</taxon>
        <taxon>Rhodobacterales</taxon>
        <taxon>Roseobacteraceae</taxon>
        <taxon>Alloyangia</taxon>
    </lineage>
</organism>
<evidence type="ECO:0000313" key="22">
    <source>
        <dbReference type="EMBL" id="PBD20532.1"/>
    </source>
</evidence>
<dbReference type="Gene3D" id="1.20.1060.10">
    <property type="entry name" value="Taq DNA Polymerase, Chain T, domain 4"/>
    <property type="match status" value="1"/>
</dbReference>
<dbReference type="InterPro" id="IPR020045">
    <property type="entry name" value="DNA_polI_H3TH"/>
</dbReference>
<dbReference type="PRINTS" id="PR00868">
    <property type="entry name" value="DNAPOLI"/>
</dbReference>
<dbReference type="NCBIfam" id="NF004397">
    <property type="entry name" value="PRK05755.1"/>
    <property type="match status" value="1"/>
</dbReference>
<dbReference type="InterPro" id="IPR018320">
    <property type="entry name" value="DNA_polymerase_1"/>
</dbReference>
<dbReference type="Pfam" id="PF00476">
    <property type="entry name" value="DNA_pol_A"/>
    <property type="match status" value="1"/>
</dbReference>
<dbReference type="CDD" id="cd06139">
    <property type="entry name" value="DNA_polA_I_Ecoli_like_exo"/>
    <property type="match status" value="1"/>
</dbReference>
<dbReference type="GO" id="GO:0006302">
    <property type="term" value="P:double-strand break repair"/>
    <property type="evidence" value="ECO:0007669"/>
    <property type="project" value="TreeGrafter"/>
</dbReference>
<dbReference type="SMART" id="SM00474">
    <property type="entry name" value="35EXOc"/>
    <property type="match status" value="1"/>
</dbReference>
<dbReference type="OrthoDB" id="9806424at2"/>
<comment type="subunit">
    <text evidence="2">Single-chain monomer with multiple functions.</text>
</comment>
<dbReference type="Pfam" id="PF01367">
    <property type="entry name" value="5_3_exonuc"/>
    <property type="match status" value="1"/>
</dbReference>
<evidence type="ECO:0000313" key="21">
    <source>
        <dbReference type="EMBL" id="MCT4372316.1"/>
    </source>
</evidence>
<dbReference type="Gene3D" id="3.30.420.10">
    <property type="entry name" value="Ribonuclease H-like superfamily/Ribonuclease H"/>
    <property type="match status" value="1"/>
</dbReference>
<dbReference type="EMBL" id="NTHN02000042">
    <property type="protein sequence ID" value="MCT4372316.1"/>
    <property type="molecule type" value="Genomic_DNA"/>
</dbReference>
<dbReference type="FunFam" id="1.10.150.20:FF:000002">
    <property type="entry name" value="DNA polymerase I"/>
    <property type="match status" value="1"/>
</dbReference>
<dbReference type="NCBIfam" id="TIGR00593">
    <property type="entry name" value="pola"/>
    <property type="match status" value="1"/>
</dbReference>
<accession>A0A2A3JZI8</accession>
<evidence type="ECO:0000313" key="23">
    <source>
        <dbReference type="Proteomes" id="UP000217448"/>
    </source>
</evidence>
<dbReference type="EC" id="2.7.7.7" evidence="3 16"/>
<dbReference type="InterPro" id="IPR020046">
    <property type="entry name" value="5-3_exonucl_a-hlix_arch_N"/>
</dbReference>
<evidence type="ECO:0000256" key="12">
    <source>
        <dbReference type="ARBA" id="ARBA00022932"/>
    </source>
</evidence>
<feature type="domain" description="3'-5' exonuclease" evidence="18">
    <location>
        <begin position="329"/>
        <end position="526"/>
    </location>
</feature>
<proteinExistence type="inferred from homology"/>
<evidence type="ECO:0000256" key="14">
    <source>
        <dbReference type="ARBA" id="ARBA00023204"/>
    </source>
</evidence>
<dbReference type="InterPro" id="IPR008918">
    <property type="entry name" value="HhH2"/>
</dbReference>
<evidence type="ECO:0000256" key="3">
    <source>
        <dbReference type="ARBA" id="ARBA00012417"/>
    </source>
</evidence>
<dbReference type="CDD" id="cd09898">
    <property type="entry name" value="H3TH_53EXO"/>
    <property type="match status" value="1"/>
</dbReference>
<comment type="similarity">
    <text evidence="1 17">Belongs to the DNA polymerase type-A family.</text>
</comment>
<dbReference type="SMART" id="SM00279">
    <property type="entry name" value="HhH2"/>
    <property type="match status" value="1"/>
</dbReference>
<dbReference type="GO" id="GO:0008409">
    <property type="term" value="F:5'-3' exonuclease activity"/>
    <property type="evidence" value="ECO:0007669"/>
    <property type="project" value="UniProtKB-UniRule"/>
</dbReference>
<evidence type="ECO:0000256" key="17">
    <source>
        <dbReference type="RuleBase" id="RU004460"/>
    </source>
</evidence>
<comment type="catalytic activity">
    <reaction evidence="15 17">
        <text>DNA(n) + a 2'-deoxyribonucleoside 5'-triphosphate = DNA(n+1) + diphosphate</text>
        <dbReference type="Rhea" id="RHEA:22508"/>
        <dbReference type="Rhea" id="RHEA-COMP:17339"/>
        <dbReference type="Rhea" id="RHEA-COMP:17340"/>
        <dbReference type="ChEBI" id="CHEBI:33019"/>
        <dbReference type="ChEBI" id="CHEBI:61560"/>
        <dbReference type="ChEBI" id="CHEBI:173112"/>
        <dbReference type="EC" id="2.7.7.7"/>
    </reaction>
</comment>
<keyword evidence="23" id="KW-1185">Reference proteome</keyword>
<keyword evidence="9 17" id="KW-0227">DNA damage</keyword>
<dbReference type="FunFam" id="1.20.1060.10:FF:000001">
    <property type="entry name" value="DNA polymerase I"/>
    <property type="match status" value="1"/>
</dbReference>
<dbReference type="InterPro" id="IPR001098">
    <property type="entry name" value="DNA-dir_DNA_pol_A_palm_dom"/>
</dbReference>
<dbReference type="GO" id="GO:0003677">
    <property type="term" value="F:DNA binding"/>
    <property type="evidence" value="ECO:0007669"/>
    <property type="project" value="UniProtKB-UniRule"/>
</dbReference>
<evidence type="ECO:0000256" key="6">
    <source>
        <dbReference type="ARBA" id="ARBA00022695"/>
    </source>
</evidence>
<dbReference type="InterPro" id="IPR036397">
    <property type="entry name" value="RNaseH_sf"/>
</dbReference>
<keyword evidence="11 17" id="KW-0269">Exonuclease</keyword>
<dbReference type="Proteomes" id="UP000217448">
    <property type="component" value="Unassembled WGS sequence"/>
</dbReference>
<dbReference type="InterPro" id="IPR002562">
    <property type="entry name" value="3'-5'_exonuclease_dom"/>
</dbReference>
<dbReference type="InterPro" id="IPR019760">
    <property type="entry name" value="DNA-dir_DNA_pol_A_CS"/>
</dbReference>
<evidence type="ECO:0000256" key="10">
    <source>
        <dbReference type="ARBA" id="ARBA00022801"/>
    </source>
</evidence>
<feature type="domain" description="5'-3' exonuclease" evidence="19">
    <location>
        <begin position="5"/>
        <end position="268"/>
    </location>
</feature>